<dbReference type="PROSITE" id="PS51257">
    <property type="entry name" value="PROKAR_LIPOPROTEIN"/>
    <property type="match status" value="1"/>
</dbReference>
<name>A0A8A2VG71_9EURY</name>
<sequence>MIERRRQTRRRWLGTCAGVAGITALAGCSESDETSGNGDGTENSGNGRGSLGDDWPMYGVDLRNTAHHPNSTGPDGDKLTKRSLLDREGRGAYQSAIVDETLYVSGTSGRIKAFDLETEEVLWEAERSGPPTVYDGTVYGPTENRSVYGYDGDTGDRWKSDAVDSISGLGLLRPLPTDRGIIVASRESIWNFDPETGAYNEVLEISDPGRGTTNWPAIDDETLYIGHWSELHAVNLETSEIKWTFEPKDGGGLVDSNPAVADGLVYLASYDGKLHAIDADTGEEEWAVDTVANVEASPAVAEGIVYLGERDQVLAVDAASGDLEWQETDAVAGEPEDIVVADGVAYVTTRYGISAYDAASGDLEWEYVIPDESDVVFNTPPTISDGTIYVGSADETWYAIEDA</sequence>
<dbReference type="InterPro" id="IPR011047">
    <property type="entry name" value="Quinoprotein_ADH-like_sf"/>
</dbReference>
<evidence type="ECO:0000256" key="1">
    <source>
        <dbReference type="SAM" id="MobiDB-lite"/>
    </source>
</evidence>
<dbReference type="PANTHER" id="PTHR34512:SF30">
    <property type="entry name" value="OUTER MEMBRANE PROTEIN ASSEMBLY FACTOR BAMB"/>
    <property type="match status" value="1"/>
</dbReference>
<dbReference type="RefSeq" id="WP_207288981.1">
    <property type="nucleotide sequence ID" value="NZ_CP071462.1"/>
</dbReference>
<evidence type="ECO:0000259" key="2">
    <source>
        <dbReference type="Pfam" id="PF13360"/>
    </source>
</evidence>
<dbReference type="Pfam" id="PF13360">
    <property type="entry name" value="PQQ_2"/>
    <property type="match status" value="1"/>
</dbReference>
<dbReference type="Gene3D" id="2.130.10.10">
    <property type="entry name" value="YVTN repeat-like/Quinoprotein amine dehydrogenase"/>
    <property type="match status" value="1"/>
</dbReference>
<dbReference type="GeneID" id="63189383"/>
<dbReference type="SUPFAM" id="SSF50998">
    <property type="entry name" value="Quinoprotein alcohol dehydrogenase-like"/>
    <property type="match status" value="3"/>
</dbReference>
<protein>
    <submittedName>
        <fullName evidence="3">PQQ-binding-like beta-propeller repeat protein</fullName>
    </submittedName>
</protein>
<dbReference type="Gene3D" id="2.40.10.480">
    <property type="match status" value="2"/>
</dbReference>
<dbReference type="SMART" id="SM00564">
    <property type="entry name" value="PQQ"/>
    <property type="match status" value="6"/>
</dbReference>
<dbReference type="EMBL" id="CP071462">
    <property type="protein sequence ID" value="QSW99374.1"/>
    <property type="molecule type" value="Genomic_DNA"/>
</dbReference>
<reference evidence="3 4" key="1">
    <citation type="submission" date="2021-03" db="EMBL/GenBank/DDBJ databases">
        <title>Haloterrigena longa sp. nov. and Haloterrigena limicola sp. nov., extremely halophilic archaea isolated from a salt lake.</title>
        <authorList>
            <person name="Henglin C."/>
        </authorList>
    </citation>
    <scope>NUCLEOTIDE SEQUENCE [LARGE SCALE GENOMIC DNA]</scope>
    <source>
        <strain evidence="3 4">KZCA68</strain>
    </source>
</reference>
<dbReference type="Proteomes" id="UP000663203">
    <property type="component" value="Chromosome"/>
</dbReference>
<keyword evidence="4" id="KW-1185">Reference proteome</keyword>
<dbReference type="PANTHER" id="PTHR34512">
    <property type="entry name" value="CELL SURFACE PROTEIN"/>
    <property type="match status" value="1"/>
</dbReference>
<dbReference type="InterPro" id="IPR018391">
    <property type="entry name" value="PQQ_b-propeller_rpt"/>
</dbReference>
<gene>
    <name evidence="3" type="ORF">J0X25_18720</name>
</gene>
<evidence type="ECO:0000313" key="4">
    <source>
        <dbReference type="Proteomes" id="UP000663203"/>
    </source>
</evidence>
<evidence type="ECO:0000313" key="3">
    <source>
        <dbReference type="EMBL" id="QSW99374.1"/>
    </source>
</evidence>
<proteinExistence type="predicted"/>
<dbReference type="InterPro" id="IPR002372">
    <property type="entry name" value="PQQ_rpt_dom"/>
</dbReference>
<dbReference type="InterPro" id="IPR015943">
    <property type="entry name" value="WD40/YVTN_repeat-like_dom_sf"/>
</dbReference>
<organism evidence="3 4">
    <name type="scientific">Haloterrigena alkaliphila</name>
    <dbReference type="NCBI Taxonomy" id="2816475"/>
    <lineage>
        <taxon>Archaea</taxon>
        <taxon>Methanobacteriati</taxon>
        <taxon>Methanobacteriota</taxon>
        <taxon>Stenosarchaea group</taxon>
        <taxon>Halobacteria</taxon>
        <taxon>Halobacteriales</taxon>
        <taxon>Natrialbaceae</taxon>
        <taxon>Haloterrigena</taxon>
    </lineage>
</organism>
<feature type="compositionally biased region" description="Polar residues" evidence="1">
    <location>
        <begin position="34"/>
        <end position="45"/>
    </location>
</feature>
<accession>A0A8A2VG71</accession>
<feature type="domain" description="Pyrrolo-quinoline quinone repeat" evidence="2">
    <location>
        <begin position="230"/>
        <end position="400"/>
    </location>
</feature>
<feature type="region of interest" description="Disordered" evidence="1">
    <location>
        <begin position="28"/>
        <end position="80"/>
    </location>
</feature>
<dbReference type="KEGG" id="hakz:J0X25_18720"/>
<dbReference type="AlphaFoldDB" id="A0A8A2VG71"/>